<dbReference type="Gene3D" id="3.40.630.30">
    <property type="match status" value="1"/>
</dbReference>
<dbReference type="eggNOG" id="COG1670">
    <property type="taxonomic scope" value="Bacteria"/>
</dbReference>
<feature type="domain" description="N-acetyltransferase" evidence="1">
    <location>
        <begin position="14"/>
        <end position="178"/>
    </location>
</feature>
<dbReference type="InterPro" id="IPR000182">
    <property type="entry name" value="GNAT_dom"/>
</dbReference>
<gene>
    <name evidence="2" type="ORF">F933_00641</name>
</gene>
<evidence type="ECO:0000313" key="2">
    <source>
        <dbReference type="EMBL" id="ENW07447.1"/>
    </source>
</evidence>
<dbReference type="PANTHER" id="PTHR43792">
    <property type="entry name" value="GNAT FAMILY, PUTATIVE (AFU_ORTHOLOGUE AFUA_3G00765)-RELATED-RELATED"/>
    <property type="match status" value="1"/>
</dbReference>
<organism evidence="2 3">
    <name type="scientific">Acinetobacter beijerinckii CIP 110307</name>
    <dbReference type="NCBI Taxonomy" id="1217648"/>
    <lineage>
        <taxon>Bacteria</taxon>
        <taxon>Pseudomonadati</taxon>
        <taxon>Pseudomonadota</taxon>
        <taxon>Gammaproteobacteria</taxon>
        <taxon>Moraxellales</taxon>
        <taxon>Moraxellaceae</taxon>
        <taxon>Acinetobacter</taxon>
    </lineage>
</organism>
<dbReference type="Proteomes" id="UP000017670">
    <property type="component" value="Unassembled WGS sequence"/>
</dbReference>
<evidence type="ECO:0000313" key="3">
    <source>
        <dbReference type="Proteomes" id="UP000017670"/>
    </source>
</evidence>
<dbReference type="InterPro" id="IPR016181">
    <property type="entry name" value="Acyl_CoA_acyltransferase"/>
</dbReference>
<dbReference type="InterPro" id="IPR051531">
    <property type="entry name" value="N-acetyltransferase"/>
</dbReference>
<sequence>MPSTPFPTLTSKRLILREITQTDIQQIFEIYSDTEAMRWFGTNPIQSSEQAQSIIELFANWRIQANSGTRWGIQLKGEDHLIGTCGLFRWDTNWKKCSVGYELASSAWGNGYMFEALNTIIPWGFTEMMLNRIEALIHPKNVQSLRLIENLSFRNEGLLREAGYWSNQHHDLLQYGLLLSDWNTTKQH</sequence>
<accession>N9EB42</accession>
<dbReference type="AlphaFoldDB" id="N9EB42"/>
<dbReference type="GeneID" id="29855634"/>
<comment type="caution">
    <text evidence="2">The sequence shown here is derived from an EMBL/GenBank/DDBJ whole genome shotgun (WGS) entry which is preliminary data.</text>
</comment>
<protein>
    <recommendedName>
        <fullName evidence="1">N-acetyltransferase domain-containing protein</fullName>
    </recommendedName>
</protein>
<dbReference type="PANTHER" id="PTHR43792:SF9">
    <property type="entry name" value="RIBOSOMAL-PROTEIN-ALANINE ACETYLTRANSFERASE"/>
    <property type="match status" value="1"/>
</dbReference>
<dbReference type="GO" id="GO:0008999">
    <property type="term" value="F:protein-N-terminal-alanine acetyltransferase activity"/>
    <property type="evidence" value="ECO:0007669"/>
    <property type="project" value="TreeGrafter"/>
</dbReference>
<dbReference type="Pfam" id="PF13302">
    <property type="entry name" value="Acetyltransf_3"/>
    <property type="match status" value="1"/>
</dbReference>
<dbReference type="EMBL" id="APQL01000004">
    <property type="protein sequence ID" value="ENW07447.1"/>
    <property type="molecule type" value="Genomic_DNA"/>
</dbReference>
<dbReference type="GO" id="GO:0005737">
    <property type="term" value="C:cytoplasm"/>
    <property type="evidence" value="ECO:0007669"/>
    <property type="project" value="TreeGrafter"/>
</dbReference>
<dbReference type="SUPFAM" id="SSF55729">
    <property type="entry name" value="Acyl-CoA N-acyltransferases (Nat)"/>
    <property type="match status" value="1"/>
</dbReference>
<evidence type="ECO:0000259" key="1">
    <source>
        <dbReference type="PROSITE" id="PS51186"/>
    </source>
</evidence>
<dbReference type="RefSeq" id="WP_005058459.1">
    <property type="nucleotide sequence ID" value="NZ_KB849764.1"/>
</dbReference>
<proteinExistence type="predicted"/>
<dbReference type="STRING" id="262668.GCA_000931715_00554"/>
<dbReference type="PATRIC" id="fig|1217648.3.peg.627"/>
<reference evidence="2 3" key="1">
    <citation type="submission" date="2013-02" db="EMBL/GenBank/DDBJ databases">
        <title>The Genome Sequence of Acinetobacter beijerinckii CIP 110307.</title>
        <authorList>
            <consortium name="The Broad Institute Genome Sequencing Platform"/>
            <consortium name="The Broad Institute Genome Sequencing Center for Infectious Disease"/>
            <person name="Cerqueira G."/>
            <person name="Feldgarden M."/>
            <person name="Courvalin P."/>
            <person name="Perichon B."/>
            <person name="Grillot-Courvalin C."/>
            <person name="Clermont D."/>
            <person name="Rocha E."/>
            <person name="Yoon E.-J."/>
            <person name="Nemec A."/>
            <person name="Walker B."/>
            <person name="Young S.K."/>
            <person name="Zeng Q."/>
            <person name="Gargeya S."/>
            <person name="Fitzgerald M."/>
            <person name="Haas B."/>
            <person name="Abouelleil A."/>
            <person name="Alvarado L."/>
            <person name="Arachchi H.M."/>
            <person name="Berlin A.M."/>
            <person name="Chapman S.B."/>
            <person name="Dewar J."/>
            <person name="Goldberg J."/>
            <person name="Griggs A."/>
            <person name="Gujja S."/>
            <person name="Hansen M."/>
            <person name="Howarth C."/>
            <person name="Imamovic A."/>
            <person name="Larimer J."/>
            <person name="McCowan C."/>
            <person name="Murphy C."/>
            <person name="Neiman D."/>
            <person name="Pearson M."/>
            <person name="Priest M."/>
            <person name="Roberts A."/>
            <person name="Saif S."/>
            <person name="Shea T."/>
            <person name="Sisk P."/>
            <person name="Sykes S."/>
            <person name="Wortman J."/>
            <person name="Nusbaum C."/>
            <person name="Birren B."/>
        </authorList>
    </citation>
    <scope>NUCLEOTIDE SEQUENCE [LARGE SCALE GENOMIC DNA]</scope>
    <source>
        <strain evidence="2 3">CIP 110307</strain>
    </source>
</reference>
<name>N9EB42_9GAMM</name>
<keyword evidence="3" id="KW-1185">Reference proteome</keyword>
<dbReference type="HOGENOM" id="CLU_013985_3_6_6"/>
<dbReference type="PROSITE" id="PS51186">
    <property type="entry name" value="GNAT"/>
    <property type="match status" value="1"/>
</dbReference>